<proteinExistence type="predicted"/>
<dbReference type="AlphaFoldDB" id="D1B8E5"/>
<dbReference type="HOGENOM" id="CLU_1642913_0_0_0"/>
<dbReference type="OrthoDB" id="1699243at2"/>
<organism evidence="1 2">
    <name type="scientific">Thermanaerovibrio acidaminovorans (strain ATCC 49978 / DSM 6589 / Su883)</name>
    <name type="common">Selenomonas acidaminovorans</name>
    <dbReference type="NCBI Taxonomy" id="525903"/>
    <lineage>
        <taxon>Bacteria</taxon>
        <taxon>Thermotogati</taxon>
        <taxon>Synergistota</taxon>
        <taxon>Synergistia</taxon>
        <taxon>Synergistales</taxon>
        <taxon>Synergistaceae</taxon>
        <taxon>Thermanaerovibrio</taxon>
    </lineage>
</organism>
<dbReference type="EnsemblBacteria" id="ACZ18548">
    <property type="protein sequence ID" value="ACZ18548"/>
    <property type="gene ID" value="Taci_0311"/>
</dbReference>
<keyword evidence="2" id="KW-1185">Reference proteome</keyword>
<gene>
    <name evidence="1" type="ordered locus">Taci_0311</name>
</gene>
<name>D1B8E5_THEAS</name>
<protein>
    <submittedName>
        <fullName evidence="1">Uncharacterized protein</fullName>
    </submittedName>
</protein>
<reference evidence="1 2" key="1">
    <citation type="journal article" date="2009" name="Stand. Genomic Sci.">
        <title>Complete genome sequence of Thermanaerovibrio acidaminovorans type strain (Su883).</title>
        <authorList>
            <person name="Chovatia M."/>
            <person name="Sikorski J."/>
            <person name="Schroder M."/>
            <person name="Lapidus A."/>
            <person name="Nolan M."/>
            <person name="Tice H."/>
            <person name="Glavina Del Rio T."/>
            <person name="Copeland A."/>
            <person name="Cheng J.F."/>
            <person name="Lucas S."/>
            <person name="Chen F."/>
            <person name="Bruce D."/>
            <person name="Goodwin L."/>
            <person name="Pitluck S."/>
            <person name="Ivanova N."/>
            <person name="Mavromatis K."/>
            <person name="Ovchinnikova G."/>
            <person name="Pati A."/>
            <person name="Chen A."/>
            <person name="Palaniappan K."/>
            <person name="Land M."/>
            <person name="Hauser L."/>
            <person name="Chang Y.J."/>
            <person name="Jeffries C.D."/>
            <person name="Chain P."/>
            <person name="Saunders E."/>
            <person name="Detter J.C."/>
            <person name="Brettin T."/>
            <person name="Rohde M."/>
            <person name="Goker M."/>
            <person name="Spring S."/>
            <person name="Bristow J."/>
            <person name="Markowitz V."/>
            <person name="Hugenholtz P."/>
            <person name="Kyrpides N.C."/>
            <person name="Klenk H.P."/>
            <person name="Eisen J.A."/>
        </authorList>
    </citation>
    <scope>NUCLEOTIDE SEQUENCE [LARGE SCALE GENOMIC DNA]</scope>
    <source>
        <strain evidence="2">ATCC 49978 / DSM 6589 / Su883</strain>
    </source>
</reference>
<dbReference type="EMBL" id="CP001818">
    <property type="protein sequence ID" value="ACZ18548.1"/>
    <property type="molecule type" value="Genomic_DNA"/>
</dbReference>
<accession>D1B8E5</accession>
<dbReference type="Proteomes" id="UP000002030">
    <property type="component" value="Chromosome"/>
</dbReference>
<dbReference type="KEGG" id="tai:Taci_0311"/>
<evidence type="ECO:0000313" key="1">
    <source>
        <dbReference type="EMBL" id="ACZ18548.1"/>
    </source>
</evidence>
<sequence length="161" mass="17607">MAWWFPFLHPSALEIHRMGQEVICALREGERLPDQIPGVMAEGGIRGIYSATVRAAEEADLSDMVLWVKPPRDASNLLDLSEGDWRRAFEALEEGLEALRCALPYLLGEGSPKLVLLLPRPQGLISSAIRGALSALASSFEAEARDLGLSVICREEDQPLG</sequence>
<dbReference type="STRING" id="525903.Taci_0311"/>
<dbReference type="RefSeq" id="WP_012869064.1">
    <property type="nucleotide sequence ID" value="NC_013522.1"/>
</dbReference>
<evidence type="ECO:0000313" key="2">
    <source>
        <dbReference type="Proteomes" id="UP000002030"/>
    </source>
</evidence>